<feature type="domain" description="DUF4371" evidence="2">
    <location>
        <begin position="123"/>
        <end position="235"/>
    </location>
</feature>
<proteinExistence type="predicted"/>
<gene>
    <name evidence="3" type="ORF">CgunFtcFv8_011404</name>
</gene>
<evidence type="ECO:0000313" key="3">
    <source>
        <dbReference type="EMBL" id="KAK5916417.1"/>
    </source>
</evidence>
<evidence type="ECO:0000256" key="1">
    <source>
        <dbReference type="SAM" id="MobiDB-lite"/>
    </source>
</evidence>
<protein>
    <recommendedName>
        <fullName evidence="2">DUF4371 domain-containing protein</fullName>
    </recommendedName>
</protein>
<dbReference type="InterPro" id="IPR025398">
    <property type="entry name" value="DUF4371"/>
</dbReference>
<reference evidence="3 4" key="1">
    <citation type="journal article" date="2023" name="Mol. Biol. Evol.">
        <title>Genomics of Secondarily Temperate Adaptation in the Only Non-Antarctic Icefish.</title>
        <authorList>
            <person name="Rivera-Colon A.G."/>
            <person name="Rayamajhi N."/>
            <person name="Minhas B.F."/>
            <person name="Madrigal G."/>
            <person name="Bilyk K.T."/>
            <person name="Yoon V."/>
            <person name="Hune M."/>
            <person name="Gregory S."/>
            <person name="Cheng C.H.C."/>
            <person name="Catchen J.M."/>
        </authorList>
    </citation>
    <scope>NUCLEOTIDE SEQUENCE [LARGE SCALE GENOMIC DNA]</scope>
    <source>
        <tissue evidence="3">White muscle</tissue>
    </source>
</reference>
<dbReference type="SUPFAM" id="SSF53098">
    <property type="entry name" value="Ribonuclease H-like"/>
    <property type="match status" value="1"/>
</dbReference>
<accession>A0AAN8HIC8</accession>
<dbReference type="Pfam" id="PF14291">
    <property type="entry name" value="DUF4371"/>
    <property type="match status" value="1"/>
</dbReference>
<feature type="compositionally biased region" description="Polar residues" evidence="1">
    <location>
        <begin position="528"/>
        <end position="542"/>
    </location>
</feature>
<evidence type="ECO:0000259" key="2">
    <source>
        <dbReference type="Pfam" id="PF14291"/>
    </source>
</evidence>
<dbReference type="PANTHER" id="PTHR46880:SF5">
    <property type="entry name" value="DUF4371 DOMAIN-CONTAINING PROTEIN"/>
    <property type="match status" value="1"/>
</dbReference>
<evidence type="ECO:0000313" key="4">
    <source>
        <dbReference type="Proteomes" id="UP001331515"/>
    </source>
</evidence>
<organism evidence="3 4">
    <name type="scientific">Champsocephalus gunnari</name>
    <name type="common">Mackerel icefish</name>
    <dbReference type="NCBI Taxonomy" id="52237"/>
    <lineage>
        <taxon>Eukaryota</taxon>
        <taxon>Metazoa</taxon>
        <taxon>Chordata</taxon>
        <taxon>Craniata</taxon>
        <taxon>Vertebrata</taxon>
        <taxon>Euteleostomi</taxon>
        <taxon>Actinopterygii</taxon>
        <taxon>Neopterygii</taxon>
        <taxon>Teleostei</taxon>
        <taxon>Neoteleostei</taxon>
        <taxon>Acanthomorphata</taxon>
        <taxon>Eupercaria</taxon>
        <taxon>Perciformes</taxon>
        <taxon>Notothenioidei</taxon>
        <taxon>Channichthyidae</taxon>
        <taxon>Champsocephalus</taxon>
    </lineage>
</organism>
<dbReference type="PANTHER" id="PTHR46880">
    <property type="entry name" value="RAS-ASSOCIATING DOMAIN-CONTAINING PROTEIN"/>
    <property type="match status" value="1"/>
</dbReference>
<dbReference type="EMBL" id="JAURVH010001526">
    <property type="protein sequence ID" value="KAK5916417.1"/>
    <property type="molecule type" value="Genomic_DNA"/>
</dbReference>
<dbReference type="InterPro" id="IPR012337">
    <property type="entry name" value="RNaseH-like_sf"/>
</dbReference>
<name>A0AAN8HIC8_CHAGU</name>
<sequence>MFCRLCRLHKPPHTKGPRQRSFIEAGYTVYRKDVIQHHLKSKLHQYSVGKQASLASGLSVVQAFEPNIAMEHEAIIGGFKCLYWLMKNEISHHNNYPKLLSLVQLLGCSYFAKLKLDQRSNYHSHRIVDEMLEILAKIVESSIMEKMRASAAISLKVDETTDVSVIRQFDLHVRLLDKNGLVYTHFLDLVPLDNGKADTVVAAIKHVIQEKGLPTNKLYGLGTDGAAVMTGRLNGVAKQLTDDIPWLVDVACTAHRLALACKGASETVKYMATFRDHLQDLHLFFRNSANRSAALRNAATTLGLSDLKVKEVKDTRWLSPEMAIQNLRRNLPVVLSALADEATTRKCPIAKGLYTFCATYRFVAALYLQADVLPHICLLSKVFQKANVIFLHIKTQVPATLATIRSFWETGEAPLPGTHLPRLHADLDDPVGLGPFNICHEEERVRRGRYLQDPPRDVLWARFVKEVLKSYLSGLESNLKNRFPDFELLGAFVVLSPRAAMADEDTNIENLDILEEAHPQGGKKTLKRSGTPSNPTSQELSRTTVKLRSCRCWQASLLGKLSAAGLVIPVSSVSCERDFSTMNRKQAAPVLDGPIVLLTRSS</sequence>
<keyword evidence="4" id="KW-1185">Reference proteome</keyword>
<feature type="region of interest" description="Disordered" evidence="1">
    <location>
        <begin position="519"/>
        <end position="542"/>
    </location>
</feature>
<dbReference type="AlphaFoldDB" id="A0AAN8HIC8"/>
<comment type="caution">
    <text evidence="3">The sequence shown here is derived from an EMBL/GenBank/DDBJ whole genome shotgun (WGS) entry which is preliminary data.</text>
</comment>
<dbReference type="Proteomes" id="UP001331515">
    <property type="component" value="Unassembled WGS sequence"/>
</dbReference>